<comment type="caution">
    <text evidence="10">The sequence shown here is derived from an EMBL/GenBank/DDBJ whole genome shotgun (WGS) entry which is preliminary data.</text>
</comment>
<name>A0A839N0P7_9MICO</name>
<organism evidence="10 11">
    <name type="scientific">Flexivirga oryzae</name>
    <dbReference type="NCBI Taxonomy" id="1794944"/>
    <lineage>
        <taxon>Bacteria</taxon>
        <taxon>Bacillati</taxon>
        <taxon>Actinomycetota</taxon>
        <taxon>Actinomycetes</taxon>
        <taxon>Micrococcales</taxon>
        <taxon>Dermacoccaceae</taxon>
        <taxon>Flexivirga</taxon>
    </lineage>
</organism>
<evidence type="ECO:0000256" key="5">
    <source>
        <dbReference type="ARBA" id="ARBA00022989"/>
    </source>
</evidence>
<dbReference type="Proteomes" id="UP000559182">
    <property type="component" value="Unassembled WGS sequence"/>
</dbReference>
<dbReference type="CDD" id="cd06261">
    <property type="entry name" value="TM_PBP2"/>
    <property type="match status" value="1"/>
</dbReference>
<evidence type="ECO:0000256" key="2">
    <source>
        <dbReference type="ARBA" id="ARBA00022448"/>
    </source>
</evidence>
<dbReference type="InterPro" id="IPR050366">
    <property type="entry name" value="BP-dependent_transpt_permease"/>
</dbReference>
<feature type="transmembrane region" description="Helical" evidence="7">
    <location>
        <begin position="262"/>
        <end position="281"/>
    </location>
</feature>
<evidence type="ECO:0000256" key="4">
    <source>
        <dbReference type="ARBA" id="ARBA00022692"/>
    </source>
</evidence>
<evidence type="ECO:0000256" key="8">
    <source>
        <dbReference type="SAM" id="MobiDB-lite"/>
    </source>
</evidence>
<dbReference type="EMBL" id="JACHVQ010000001">
    <property type="protein sequence ID" value="MBB2891278.1"/>
    <property type="molecule type" value="Genomic_DNA"/>
</dbReference>
<feature type="domain" description="ABC transmembrane type-1" evidence="9">
    <location>
        <begin position="132"/>
        <end position="337"/>
    </location>
</feature>
<comment type="subcellular location">
    <subcellularLocation>
        <location evidence="1 7">Cell membrane</location>
        <topology evidence="1 7">Multi-pass membrane protein</topology>
    </subcellularLocation>
</comment>
<dbReference type="Pfam" id="PF00528">
    <property type="entry name" value="BPD_transp_1"/>
    <property type="match status" value="1"/>
</dbReference>
<dbReference type="Gene3D" id="1.10.3720.10">
    <property type="entry name" value="MetI-like"/>
    <property type="match status" value="1"/>
</dbReference>
<evidence type="ECO:0000313" key="10">
    <source>
        <dbReference type="EMBL" id="MBB2891278.1"/>
    </source>
</evidence>
<evidence type="ECO:0000256" key="1">
    <source>
        <dbReference type="ARBA" id="ARBA00004651"/>
    </source>
</evidence>
<keyword evidence="2 7" id="KW-0813">Transport</keyword>
<feature type="transmembrane region" description="Helical" evidence="7">
    <location>
        <begin position="136"/>
        <end position="164"/>
    </location>
</feature>
<keyword evidence="5 7" id="KW-1133">Transmembrane helix</keyword>
<feature type="transmembrane region" description="Helical" evidence="7">
    <location>
        <begin position="208"/>
        <end position="230"/>
    </location>
</feature>
<keyword evidence="3" id="KW-1003">Cell membrane</keyword>
<feature type="transmembrane region" description="Helical" evidence="7">
    <location>
        <begin position="319"/>
        <end position="340"/>
    </location>
</feature>
<dbReference type="InterPro" id="IPR000515">
    <property type="entry name" value="MetI-like"/>
</dbReference>
<dbReference type="RefSeq" id="WP_183319568.1">
    <property type="nucleotide sequence ID" value="NZ_JACHVQ010000001.1"/>
</dbReference>
<dbReference type="PANTHER" id="PTHR43386:SF1">
    <property type="entry name" value="D,D-DIPEPTIDE TRANSPORT SYSTEM PERMEASE PROTEIN DDPC-RELATED"/>
    <property type="match status" value="1"/>
</dbReference>
<dbReference type="InterPro" id="IPR025966">
    <property type="entry name" value="OppC_N"/>
</dbReference>
<dbReference type="GO" id="GO:0055085">
    <property type="term" value="P:transmembrane transport"/>
    <property type="evidence" value="ECO:0007669"/>
    <property type="project" value="InterPro"/>
</dbReference>
<keyword evidence="11" id="KW-1185">Reference proteome</keyword>
<dbReference type="GO" id="GO:0005886">
    <property type="term" value="C:plasma membrane"/>
    <property type="evidence" value="ECO:0007669"/>
    <property type="project" value="UniProtKB-SubCell"/>
</dbReference>
<protein>
    <submittedName>
        <fullName evidence="10">Peptide/nickel transport system permease protein</fullName>
    </submittedName>
</protein>
<evidence type="ECO:0000256" key="7">
    <source>
        <dbReference type="RuleBase" id="RU363032"/>
    </source>
</evidence>
<dbReference type="Pfam" id="PF12911">
    <property type="entry name" value="OppC_N"/>
    <property type="match status" value="1"/>
</dbReference>
<feature type="transmembrane region" description="Helical" evidence="7">
    <location>
        <begin position="61"/>
        <end position="85"/>
    </location>
</feature>
<feature type="region of interest" description="Disordered" evidence="8">
    <location>
        <begin position="30"/>
        <end position="49"/>
    </location>
</feature>
<keyword evidence="4 7" id="KW-0812">Transmembrane</keyword>
<evidence type="ECO:0000259" key="9">
    <source>
        <dbReference type="PROSITE" id="PS50928"/>
    </source>
</evidence>
<dbReference type="AlphaFoldDB" id="A0A839N0P7"/>
<dbReference type="PANTHER" id="PTHR43386">
    <property type="entry name" value="OLIGOPEPTIDE TRANSPORT SYSTEM PERMEASE PROTEIN APPC"/>
    <property type="match status" value="1"/>
</dbReference>
<evidence type="ECO:0000256" key="6">
    <source>
        <dbReference type="ARBA" id="ARBA00023136"/>
    </source>
</evidence>
<proteinExistence type="inferred from homology"/>
<dbReference type="SUPFAM" id="SSF161098">
    <property type="entry name" value="MetI-like"/>
    <property type="match status" value="1"/>
</dbReference>
<dbReference type="InterPro" id="IPR035906">
    <property type="entry name" value="MetI-like_sf"/>
</dbReference>
<comment type="similarity">
    <text evidence="7">Belongs to the binding-protein-dependent transport system permease family.</text>
</comment>
<dbReference type="PROSITE" id="PS50928">
    <property type="entry name" value="ABC_TM1"/>
    <property type="match status" value="1"/>
</dbReference>
<reference evidence="10 11" key="1">
    <citation type="submission" date="2020-08" db="EMBL/GenBank/DDBJ databases">
        <title>Sequencing the genomes of 1000 actinobacteria strains.</title>
        <authorList>
            <person name="Klenk H.-P."/>
        </authorList>
    </citation>
    <scope>NUCLEOTIDE SEQUENCE [LARGE SCALE GENOMIC DNA]</scope>
    <source>
        <strain evidence="10 11">DSM 105369</strain>
    </source>
</reference>
<sequence>MTAGPGGGGGDVNEALAEIGRVHDTDGATAVLGKPDLEGQQPQQSKSPSRIALARLRKDRVAMTCAVVIALFLLMGIFAPLLAALEGQSATTPHFELIGDDNLPTFYTNGSHWLGITSNNGYDVFARFVYGIRPSFLIALTVTICTTIIGVVAGLVAGFFGGWIDRVIGWLVDFTLSLPFLLFAIALVPILSAYLIPGGQATSGQAQQIRIVSMFVVLIFFGWAGLCRLIRGEVLSLREREFVQAARSIGAPTGRILFKEMLPNLTSIILVSATSALPAWIGAEAGLCYLGVGLQPPTADWGLDISEAQQQMQNFPLPMLVPLFGLLVLVLCLSLLGDAVSDAFNPNTRR</sequence>
<feature type="transmembrane region" description="Helical" evidence="7">
    <location>
        <begin position="176"/>
        <end position="196"/>
    </location>
</feature>
<accession>A0A839N0P7</accession>
<gene>
    <name evidence="10" type="ORF">FHU39_001262</name>
</gene>
<evidence type="ECO:0000313" key="11">
    <source>
        <dbReference type="Proteomes" id="UP000559182"/>
    </source>
</evidence>
<evidence type="ECO:0000256" key="3">
    <source>
        <dbReference type="ARBA" id="ARBA00022475"/>
    </source>
</evidence>
<keyword evidence="6 7" id="KW-0472">Membrane</keyword>